<sequence>MSTYLMFNQLRIIHPQFRPKSRTSVLEPSQNFLSIVRARSKEEAICRRGPHISWLKRATIRLLSLAKPSRTALSRILILPCCHSKCCYKLAVHFPSHIVTGFYIKVITTKDANFALADFGCVDL</sequence>
<evidence type="ECO:0000313" key="1">
    <source>
        <dbReference type="EMBL" id="KAL2728645.1"/>
    </source>
</evidence>
<gene>
    <name evidence="1" type="ORF">V1478_006277</name>
</gene>
<name>A0ABD2B7E9_VESSQ</name>
<protein>
    <submittedName>
        <fullName evidence="1">Neurotrimin-like isoform X2</fullName>
    </submittedName>
</protein>
<evidence type="ECO:0000313" key="2">
    <source>
        <dbReference type="Proteomes" id="UP001607302"/>
    </source>
</evidence>
<reference evidence="1 2" key="1">
    <citation type="journal article" date="2024" name="Ann. Entomol. Soc. Am.">
        <title>Genomic analyses of the southern and eastern yellowjacket wasps (Hymenoptera: Vespidae) reveal evolutionary signatures of social life.</title>
        <authorList>
            <person name="Catto M.A."/>
            <person name="Caine P.B."/>
            <person name="Orr S.E."/>
            <person name="Hunt B.G."/>
            <person name="Goodisman M.A.D."/>
        </authorList>
    </citation>
    <scope>NUCLEOTIDE SEQUENCE [LARGE SCALE GENOMIC DNA]</scope>
    <source>
        <strain evidence="1">233</strain>
        <tissue evidence="1">Head and thorax</tissue>
    </source>
</reference>
<dbReference type="EMBL" id="JAUDFV010000132">
    <property type="protein sequence ID" value="KAL2728645.1"/>
    <property type="molecule type" value="Genomic_DNA"/>
</dbReference>
<dbReference type="AlphaFoldDB" id="A0ABD2B7E9"/>
<accession>A0ABD2B7E9</accession>
<organism evidence="1 2">
    <name type="scientific">Vespula squamosa</name>
    <name type="common">Southern yellow jacket</name>
    <name type="synonym">Wasp</name>
    <dbReference type="NCBI Taxonomy" id="30214"/>
    <lineage>
        <taxon>Eukaryota</taxon>
        <taxon>Metazoa</taxon>
        <taxon>Ecdysozoa</taxon>
        <taxon>Arthropoda</taxon>
        <taxon>Hexapoda</taxon>
        <taxon>Insecta</taxon>
        <taxon>Pterygota</taxon>
        <taxon>Neoptera</taxon>
        <taxon>Endopterygota</taxon>
        <taxon>Hymenoptera</taxon>
        <taxon>Apocrita</taxon>
        <taxon>Aculeata</taxon>
        <taxon>Vespoidea</taxon>
        <taxon>Vespidae</taxon>
        <taxon>Vespinae</taxon>
        <taxon>Vespula</taxon>
    </lineage>
</organism>
<proteinExistence type="predicted"/>
<dbReference type="Proteomes" id="UP001607302">
    <property type="component" value="Unassembled WGS sequence"/>
</dbReference>
<keyword evidence="2" id="KW-1185">Reference proteome</keyword>
<comment type="caution">
    <text evidence="1">The sequence shown here is derived from an EMBL/GenBank/DDBJ whole genome shotgun (WGS) entry which is preliminary data.</text>
</comment>